<dbReference type="Pfam" id="PF13650">
    <property type="entry name" value="Asp_protease_2"/>
    <property type="match status" value="1"/>
</dbReference>
<organism evidence="1 2">
    <name type="scientific">Hufsiella ginkgonis</name>
    <dbReference type="NCBI Taxonomy" id="2695274"/>
    <lineage>
        <taxon>Bacteria</taxon>
        <taxon>Pseudomonadati</taxon>
        <taxon>Bacteroidota</taxon>
        <taxon>Sphingobacteriia</taxon>
        <taxon>Sphingobacteriales</taxon>
        <taxon>Sphingobacteriaceae</taxon>
        <taxon>Hufsiella</taxon>
    </lineage>
</organism>
<dbReference type="GO" id="GO:0004190">
    <property type="term" value="F:aspartic-type endopeptidase activity"/>
    <property type="evidence" value="ECO:0007669"/>
    <property type="project" value="InterPro"/>
</dbReference>
<dbReference type="RefSeq" id="WP_160908164.1">
    <property type="nucleotide sequence ID" value="NZ_WVHS01000004.1"/>
</dbReference>
<keyword evidence="2" id="KW-1185">Reference proteome</keyword>
<dbReference type="PROSITE" id="PS00141">
    <property type="entry name" value="ASP_PROTEASE"/>
    <property type="match status" value="1"/>
</dbReference>
<dbReference type="SUPFAM" id="SSF50630">
    <property type="entry name" value="Acid proteases"/>
    <property type="match status" value="1"/>
</dbReference>
<accession>A0A7K1Y1Q4</accession>
<protein>
    <submittedName>
        <fullName evidence="1">Clan AA aspartic protease</fullName>
    </submittedName>
</protein>
<keyword evidence="1" id="KW-0645">Protease</keyword>
<proteinExistence type="predicted"/>
<sequence length="141" mass="15239">MRVPLEILNLNNDGFHLLVDVVVFGASFKAVVDTGASRTVFDKTLITGLLGGNDILVTTDKLSAGLGTTSMESFQLIVPEVRIGKFRIHELEAAVLDLSSINQAYANLRIGPVIGVIGGDILMTYRAVIDYGKSQLKFSRD</sequence>
<dbReference type="InterPro" id="IPR021109">
    <property type="entry name" value="Peptidase_aspartic_dom_sf"/>
</dbReference>
<dbReference type="InterPro" id="IPR001969">
    <property type="entry name" value="Aspartic_peptidase_AS"/>
</dbReference>
<comment type="caution">
    <text evidence="1">The sequence shown here is derived from an EMBL/GenBank/DDBJ whole genome shotgun (WGS) entry which is preliminary data.</text>
</comment>
<gene>
    <name evidence="1" type="ORF">GS398_17825</name>
</gene>
<dbReference type="EMBL" id="WVHS01000004">
    <property type="protein sequence ID" value="MXV17164.1"/>
    <property type="molecule type" value="Genomic_DNA"/>
</dbReference>
<dbReference type="GO" id="GO:0006508">
    <property type="term" value="P:proteolysis"/>
    <property type="evidence" value="ECO:0007669"/>
    <property type="project" value="UniProtKB-KW"/>
</dbReference>
<dbReference type="Gene3D" id="2.40.70.10">
    <property type="entry name" value="Acid Proteases"/>
    <property type="match status" value="1"/>
</dbReference>
<dbReference type="Proteomes" id="UP000451233">
    <property type="component" value="Unassembled WGS sequence"/>
</dbReference>
<reference evidence="1 2" key="1">
    <citation type="submission" date="2019-11" db="EMBL/GenBank/DDBJ databases">
        <title>Pedobacter sp. HMF7056 Genome sequencing and assembly.</title>
        <authorList>
            <person name="Kang H."/>
            <person name="Kim H."/>
            <person name="Joh K."/>
        </authorList>
    </citation>
    <scope>NUCLEOTIDE SEQUENCE [LARGE SCALE GENOMIC DNA]</scope>
    <source>
        <strain evidence="1 2">HMF7056</strain>
    </source>
</reference>
<evidence type="ECO:0000313" key="2">
    <source>
        <dbReference type="Proteomes" id="UP000451233"/>
    </source>
</evidence>
<keyword evidence="1" id="KW-0378">Hydrolase</keyword>
<name>A0A7K1Y1Q4_9SPHI</name>
<dbReference type="AlphaFoldDB" id="A0A7K1Y1Q4"/>
<evidence type="ECO:0000313" key="1">
    <source>
        <dbReference type="EMBL" id="MXV17164.1"/>
    </source>
</evidence>